<dbReference type="AlphaFoldDB" id="A0AAV6JQR5"/>
<keyword evidence="2" id="KW-1185">Reference proteome</keyword>
<dbReference type="SUPFAM" id="SSF50494">
    <property type="entry name" value="Trypsin-like serine proteases"/>
    <property type="match status" value="1"/>
</dbReference>
<accession>A0AAV6JQR5</accession>
<gene>
    <name evidence="1" type="ORF">RHGRI_015965</name>
</gene>
<dbReference type="Proteomes" id="UP000823749">
    <property type="component" value="Chromosome 6"/>
</dbReference>
<proteinExistence type="predicted"/>
<organism evidence="1 2">
    <name type="scientific">Rhododendron griersonianum</name>
    <dbReference type="NCBI Taxonomy" id="479676"/>
    <lineage>
        <taxon>Eukaryota</taxon>
        <taxon>Viridiplantae</taxon>
        <taxon>Streptophyta</taxon>
        <taxon>Embryophyta</taxon>
        <taxon>Tracheophyta</taxon>
        <taxon>Spermatophyta</taxon>
        <taxon>Magnoliopsida</taxon>
        <taxon>eudicotyledons</taxon>
        <taxon>Gunneridae</taxon>
        <taxon>Pentapetalae</taxon>
        <taxon>asterids</taxon>
        <taxon>Ericales</taxon>
        <taxon>Ericaceae</taxon>
        <taxon>Ericoideae</taxon>
        <taxon>Rhodoreae</taxon>
        <taxon>Rhododendron</taxon>
    </lineage>
</organism>
<sequence>MLRLLRSNSTSSFTFALAQRAICRLSSCPASPQIVVPKSSIIHPTPSRISSPRAFSSSLNTTSQSVILLESQNFKINPIPDSTYSTVKTIDDCSQPTGFVVKAKYALCSCHGLYIHECHPRPEMVDFDVQEDVLVYFWDETFTTAKVLGLDPTADLAVLEH</sequence>
<dbReference type="InterPro" id="IPR009003">
    <property type="entry name" value="Peptidase_S1_PA"/>
</dbReference>
<reference evidence="1 2" key="1">
    <citation type="submission" date="2020-08" db="EMBL/GenBank/DDBJ databases">
        <title>Plant Genome Project.</title>
        <authorList>
            <person name="Zhang R.-G."/>
        </authorList>
    </citation>
    <scope>NUCLEOTIDE SEQUENCE [LARGE SCALE GENOMIC DNA]</scope>
    <source>
        <strain evidence="1">WSP0</strain>
        <tissue evidence="1">Leaf</tissue>
    </source>
</reference>
<name>A0AAV6JQR5_9ERIC</name>
<comment type="caution">
    <text evidence="1">The sequence shown here is derived from an EMBL/GenBank/DDBJ whole genome shotgun (WGS) entry which is preliminary data.</text>
</comment>
<protein>
    <submittedName>
        <fullName evidence="1">Uncharacterized protein</fullName>
    </submittedName>
</protein>
<evidence type="ECO:0000313" key="2">
    <source>
        <dbReference type="Proteomes" id="UP000823749"/>
    </source>
</evidence>
<dbReference type="EMBL" id="JACTNZ010000006">
    <property type="protein sequence ID" value="KAG5543052.1"/>
    <property type="molecule type" value="Genomic_DNA"/>
</dbReference>
<evidence type="ECO:0000313" key="1">
    <source>
        <dbReference type="EMBL" id="KAG5543052.1"/>
    </source>
</evidence>